<evidence type="ECO:0000256" key="6">
    <source>
        <dbReference type="ARBA" id="ARBA00022655"/>
    </source>
</evidence>
<evidence type="ECO:0000256" key="1">
    <source>
        <dbReference type="ARBA" id="ARBA00004990"/>
    </source>
</evidence>
<evidence type="ECO:0000313" key="12">
    <source>
        <dbReference type="EMBL" id="CCE83635.1"/>
    </source>
</evidence>
<dbReference type="InterPro" id="IPR014729">
    <property type="entry name" value="Rossmann-like_a/b/a_fold"/>
</dbReference>
<evidence type="ECO:0000256" key="2">
    <source>
        <dbReference type="ARBA" id="ARBA00009256"/>
    </source>
</evidence>
<evidence type="ECO:0000256" key="7">
    <source>
        <dbReference type="ARBA" id="ARBA00022741"/>
    </source>
</evidence>
<dbReference type="HOGENOM" id="CLU_047148_1_0_1"/>
<dbReference type="EC" id="6.3.2.1" evidence="3"/>
<dbReference type="OrthoDB" id="2020436at2759"/>
<dbReference type="EMBL" id="FO082049">
    <property type="protein sequence ID" value="CCE83635.1"/>
    <property type="molecule type" value="Genomic_DNA"/>
</dbReference>
<dbReference type="FunCoup" id="G8Y7T6">
    <property type="interactions" value="317"/>
</dbReference>
<evidence type="ECO:0000313" key="13">
    <source>
        <dbReference type="EMBL" id="CCE84666.1"/>
    </source>
</evidence>
<proteinExistence type="inferred from homology"/>
<dbReference type="PANTHER" id="PTHR21299">
    <property type="entry name" value="CYTIDYLATE KINASE/PANTOATE-BETA-ALANINE LIGASE"/>
    <property type="match status" value="1"/>
</dbReference>
<dbReference type="GO" id="GO:0004592">
    <property type="term" value="F:pantoate-beta-alanine ligase activity"/>
    <property type="evidence" value="ECO:0007669"/>
    <property type="project" value="UniProtKB-EC"/>
</dbReference>
<name>G8Y7T6_PICSO</name>
<keyword evidence="5" id="KW-0436">Ligase</keyword>
<accession>G8Y7T6</accession>
<protein>
    <recommendedName>
        <fullName evidence="4">Pantoate--beta-alanine ligase</fullName>
        <ecNumber evidence="3">6.3.2.1</ecNumber>
    </recommendedName>
    <alternativeName>
        <fullName evidence="10">Pantoate-activating enzyme</fullName>
    </alternativeName>
    <alternativeName>
        <fullName evidence="9">Pantothenate synthetase</fullName>
    </alternativeName>
</protein>
<keyword evidence="14" id="KW-1185">Reference proteome</keyword>
<reference evidence="14" key="2">
    <citation type="journal article" date="2012" name="G3 (Bethesda)">
        <title>Pichia sorbitophila, an interspecies yeast hybrid reveals early steps of genome resolution following polyploidization.</title>
        <authorList>
            <person name="Leh Louis V."/>
            <person name="Despons L."/>
            <person name="Friedrich A."/>
            <person name="Martin T."/>
            <person name="Durrens P."/>
            <person name="Casaregola S."/>
            <person name="Neuveglise C."/>
            <person name="Fairhead C."/>
            <person name="Marck C."/>
            <person name="Cruz J.A."/>
            <person name="Straub M.L."/>
            <person name="Kugler V."/>
            <person name="Sacerdot C."/>
            <person name="Uzunov Z."/>
            <person name="Thierry A."/>
            <person name="Weiss S."/>
            <person name="Bleykasten C."/>
            <person name="De Montigny J."/>
            <person name="Jacques N."/>
            <person name="Jung P."/>
            <person name="Lemaire M."/>
            <person name="Mallet S."/>
            <person name="Morel G."/>
            <person name="Richard G.F."/>
            <person name="Sarkar A."/>
            <person name="Savel G."/>
            <person name="Schacherer J."/>
            <person name="Seret M.L."/>
            <person name="Talla E."/>
            <person name="Samson G."/>
            <person name="Jubin C."/>
            <person name="Poulain J."/>
            <person name="Vacherie B."/>
            <person name="Barbe V."/>
            <person name="Pelletier E."/>
            <person name="Sherman D.J."/>
            <person name="Westhof E."/>
            <person name="Weissenbach J."/>
            <person name="Baret P.V."/>
            <person name="Wincker P."/>
            <person name="Gaillardin C."/>
            <person name="Dujon B."/>
            <person name="Souciet J.L."/>
        </authorList>
    </citation>
    <scope>NUCLEOTIDE SEQUENCE [LARGE SCALE GENOMIC DNA]</scope>
    <source>
        <strain evidence="14">ATCC MYA-4447 / BCRC 22081 / CBS 7064 / NBRC 10061 / NRRL Y-12695</strain>
    </source>
</reference>
<keyword evidence="8" id="KW-0067">ATP-binding</keyword>
<dbReference type="GO" id="GO:0005524">
    <property type="term" value="F:ATP binding"/>
    <property type="evidence" value="ECO:0007669"/>
    <property type="project" value="UniProtKB-KW"/>
</dbReference>
<gene>
    <name evidence="13" type="primary">Piso0_004219</name>
    <name evidence="12" type="ORF">GNLVRS01_PISO0K12066g</name>
    <name evidence="13" type="ORF">GNLVRS01_PISO0L12067g</name>
</gene>
<comment type="catalytic activity">
    <reaction evidence="11">
        <text>(R)-pantoate + beta-alanine + ATP = (R)-pantothenate + AMP + diphosphate + H(+)</text>
        <dbReference type="Rhea" id="RHEA:10912"/>
        <dbReference type="ChEBI" id="CHEBI:15378"/>
        <dbReference type="ChEBI" id="CHEBI:15980"/>
        <dbReference type="ChEBI" id="CHEBI:29032"/>
        <dbReference type="ChEBI" id="CHEBI:30616"/>
        <dbReference type="ChEBI" id="CHEBI:33019"/>
        <dbReference type="ChEBI" id="CHEBI:57966"/>
        <dbReference type="ChEBI" id="CHEBI:456215"/>
        <dbReference type="EC" id="6.3.2.1"/>
    </reaction>
</comment>
<dbReference type="Pfam" id="PF02569">
    <property type="entry name" value="Pantoate_ligase"/>
    <property type="match status" value="1"/>
</dbReference>
<comment type="pathway">
    <text evidence="1">Cofactor biosynthesis; (R)-pantothenate biosynthesis; (R)-pantothenate from (R)-pantoate and beta-alanine: step 1/1.</text>
</comment>
<evidence type="ECO:0000256" key="3">
    <source>
        <dbReference type="ARBA" id="ARBA00012219"/>
    </source>
</evidence>
<dbReference type="eggNOG" id="KOG3042">
    <property type="taxonomic scope" value="Eukaryota"/>
</dbReference>
<evidence type="ECO:0000256" key="8">
    <source>
        <dbReference type="ARBA" id="ARBA00022840"/>
    </source>
</evidence>
<dbReference type="Gene3D" id="3.40.50.620">
    <property type="entry name" value="HUPs"/>
    <property type="match status" value="1"/>
</dbReference>
<evidence type="ECO:0000256" key="9">
    <source>
        <dbReference type="ARBA" id="ARBA00029902"/>
    </source>
</evidence>
<dbReference type="Gene3D" id="3.30.1300.10">
    <property type="entry name" value="Pantoate-beta-alanine ligase, C-terminal domain"/>
    <property type="match status" value="1"/>
</dbReference>
<keyword evidence="6" id="KW-0566">Pantothenate biosynthesis</keyword>
<keyword evidence="7" id="KW-0547">Nucleotide-binding</keyword>
<dbReference type="GO" id="GO:0015940">
    <property type="term" value="P:pantothenate biosynthetic process"/>
    <property type="evidence" value="ECO:0007669"/>
    <property type="project" value="UniProtKB-UniPathway"/>
</dbReference>
<evidence type="ECO:0000256" key="10">
    <source>
        <dbReference type="ARBA" id="ARBA00032806"/>
    </source>
</evidence>
<dbReference type="FunFam" id="3.40.50.620:FF:000013">
    <property type="entry name" value="Pantothenate synthetase"/>
    <property type="match status" value="1"/>
</dbReference>
<dbReference type="Proteomes" id="UP000005222">
    <property type="component" value="Chromosome L"/>
</dbReference>
<dbReference type="PANTHER" id="PTHR21299:SF1">
    <property type="entry name" value="PANTOATE--BETA-ALANINE LIGASE"/>
    <property type="match status" value="1"/>
</dbReference>
<dbReference type="NCBIfam" id="TIGR00018">
    <property type="entry name" value="panC"/>
    <property type="match status" value="1"/>
</dbReference>
<dbReference type="InterPro" id="IPR003721">
    <property type="entry name" value="Pantoate_ligase"/>
</dbReference>
<dbReference type="STRING" id="559304.G8Y7T6"/>
<dbReference type="InterPro" id="IPR042176">
    <property type="entry name" value="Pantoate_ligase_C"/>
</dbReference>
<dbReference type="EMBL" id="FO082048">
    <property type="protein sequence ID" value="CCE84666.1"/>
    <property type="molecule type" value="Genomic_DNA"/>
</dbReference>
<dbReference type="Proteomes" id="UP000005222">
    <property type="component" value="Chromosome K"/>
</dbReference>
<dbReference type="UniPathway" id="UPA00028">
    <property type="reaction ID" value="UER00005"/>
</dbReference>
<sequence>MNKASCNNIKIFRSIASLRQWRRECLLRQESVGFVPTMGALHKGHMALVRRSLEENKHTVLSIFVNPSQFAPHEDLDQYPRTFESDLEKLKSLGNGTVDAVFVPTVGEMYPSGINLEVSKQKGAFVNVLGCSEQLEGSRRPQFFRGVATVVTKLLHVVTPERVYFGQKDAQQCVVIKNLVKDLLIDTEVRIVPVIREANGLALSSRNVYLSDATKDKASIIYKSLKAGEEFYRRKVQDGPVRADDIISTIKASLQNSSLDYSLQYLAVSDRESLDDLKIVEPSKGALVSTALAVKDDQAKEPTRLLDCIILE</sequence>
<evidence type="ECO:0000256" key="4">
    <source>
        <dbReference type="ARBA" id="ARBA00015647"/>
    </source>
</evidence>
<organism evidence="13 14">
    <name type="scientific">Pichia sorbitophila (strain ATCC MYA-4447 / BCRC 22081 / CBS 7064 / NBRC 10061 / NRRL Y-12695)</name>
    <name type="common">Hybrid yeast</name>
    <dbReference type="NCBI Taxonomy" id="559304"/>
    <lineage>
        <taxon>Eukaryota</taxon>
        <taxon>Fungi</taxon>
        <taxon>Dikarya</taxon>
        <taxon>Ascomycota</taxon>
        <taxon>Saccharomycotina</taxon>
        <taxon>Pichiomycetes</taxon>
        <taxon>Debaryomycetaceae</taxon>
        <taxon>Millerozyma</taxon>
    </lineage>
</organism>
<dbReference type="AlphaFoldDB" id="G8Y7T6"/>
<evidence type="ECO:0000256" key="5">
    <source>
        <dbReference type="ARBA" id="ARBA00022598"/>
    </source>
</evidence>
<dbReference type="CDD" id="cd00560">
    <property type="entry name" value="PanC"/>
    <property type="match status" value="1"/>
</dbReference>
<evidence type="ECO:0000256" key="11">
    <source>
        <dbReference type="ARBA" id="ARBA00048258"/>
    </source>
</evidence>
<comment type="similarity">
    <text evidence="2">Belongs to the pantothenate synthetase family.</text>
</comment>
<evidence type="ECO:0000313" key="14">
    <source>
        <dbReference type="Proteomes" id="UP000005222"/>
    </source>
</evidence>
<reference evidence="13" key="1">
    <citation type="submission" date="2011-10" db="EMBL/GenBank/DDBJ databases">
        <authorList>
            <person name="Genoscope - CEA"/>
        </authorList>
    </citation>
    <scope>NUCLEOTIDE SEQUENCE</scope>
</reference>
<dbReference type="SUPFAM" id="SSF52374">
    <property type="entry name" value="Nucleotidylyl transferase"/>
    <property type="match status" value="1"/>
</dbReference>
<dbReference type="HAMAP" id="MF_00158">
    <property type="entry name" value="PanC"/>
    <property type="match status" value="1"/>
</dbReference>
<dbReference type="InParanoid" id="G8Y7T6"/>